<dbReference type="InterPro" id="IPR001902">
    <property type="entry name" value="SLC26A/SulP_fam"/>
</dbReference>
<dbReference type="PANTHER" id="PTHR11814">
    <property type="entry name" value="SULFATE TRANSPORTER"/>
    <property type="match status" value="1"/>
</dbReference>
<keyword evidence="9" id="KW-1185">Reference proteome</keyword>
<dbReference type="InterPro" id="IPR036513">
    <property type="entry name" value="STAS_dom_sf"/>
</dbReference>
<feature type="transmembrane region" description="Helical" evidence="6">
    <location>
        <begin position="260"/>
        <end position="282"/>
    </location>
</feature>
<evidence type="ECO:0000256" key="5">
    <source>
        <dbReference type="SAM" id="MobiDB-lite"/>
    </source>
</evidence>
<feature type="transmembrane region" description="Helical" evidence="6">
    <location>
        <begin position="151"/>
        <end position="169"/>
    </location>
</feature>
<feature type="transmembrane region" description="Helical" evidence="6">
    <location>
        <begin position="125"/>
        <end position="145"/>
    </location>
</feature>
<comment type="subcellular location">
    <subcellularLocation>
        <location evidence="1">Membrane</location>
        <topology evidence="1">Multi-pass membrane protein</topology>
    </subcellularLocation>
</comment>
<evidence type="ECO:0000313" key="9">
    <source>
        <dbReference type="Proteomes" id="UP000792457"/>
    </source>
</evidence>
<dbReference type="PROSITE" id="PS01130">
    <property type="entry name" value="SLC26A"/>
    <property type="match status" value="1"/>
</dbReference>
<dbReference type="AlphaFoldDB" id="A0A8K0K5D6"/>
<dbReference type="GO" id="GO:0016020">
    <property type="term" value="C:membrane"/>
    <property type="evidence" value="ECO:0007669"/>
    <property type="project" value="UniProtKB-SubCell"/>
</dbReference>
<feature type="domain" description="STAS" evidence="7">
    <location>
        <begin position="413"/>
        <end position="485"/>
    </location>
</feature>
<dbReference type="InterPro" id="IPR002645">
    <property type="entry name" value="STAS_dom"/>
</dbReference>
<dbReference type="Gene3D" id="3.30.750.24">
    <property type="entry name" value="STAS domain"/>
    <property type="match status" value="1"/>
</dbReference>
<accession>A0A8K0K5D6</accession>
<dbReference type="Pfam" id="PF01740">
    <property type="entry name" value="STAS"/>
    <property type="match status" value="1"/>
</dbReference>
<evidence type="ECO:0000256" key="6">
    <source>
        <dbReference type="SAM" id="Phobius"/>
    </source>
</evidence>
<proteinExistence type="predicted"/>
<dbReference type="InterPro" id="IPR018045">
    <property type="entry name" value="S04_transporter_CS"/>
</dbReference>
<evidence type="ECO:0000256" key="2">
    <source>
        <dbReference type="ARBA" id="ARBA00022692"/>
    </source>
</evidence>
<evidence type="ECO:0000256" key="3">
    <source>
        <dbReference type="ARBA" id="ARBA00022989"/>
    </source>
</evidence>
<feature type="transmembrane region" description="Helical" evidence="6">
    <location>
        <begin position="91"/>
        <end position="113"/>
    </location>
</feature>
<reference evidence="8" key="2">
    <citation type="submission" date="2017-10" db="EMBL/GenBank/DDBJ databases">
        <title>Ladona fulva Genome sequencing and assembly.</title>
        <authorList>
            <person name="Murali S."/>
            <person name="Richards S."/>
            <person name="Bandaranaike D."/>
            <person name="Bellair M."/>
            <person name="Blankenburg K."/>
            <person name="Chao H."/>
            <person name="Dinh H."/>
            <person name="Doddapaneni H."/>
            <person name="Dugan-Rocha S."/>
            <person name="Elkadiri S."/>
            <person name="Gnanaolivu R."/>
            <person name="Hernandez B."/>
            <person name="Skinner E."/>
            <person name="Javaid M."/>
            <person name="Lee S."/>
            <person name="Li M."/>
            <person name="Ming W."/>
            <person name="Munidasa M."/>
            <person name="Muniz J."/>
            <person name="Nguyen L."/>
            <person name="Hughes D."/>
            <person name="Osuji N."/>
            <person name="Pu L.-L."/>
            <person name="Puazo M."/>
            <person name="Qu C."/>
            <person name="Quiroz J."/>
            <person name="Raj R."/>
            <person name="Weissenberger G."/>
            <person name="Xin Y."/>
            <person name="Zou X."/>
            <person name="Han Y."/>
            <person name="Worley K."/>
            <person name="Muzny D."/>
            <person name="Gibbs R."/>
        </authorList>
    </citation>
    <scope>NUCLEOTIDE SEQUENCE</scope>
    <source>
        <strain evidence="8">Sampled in the wild</strain>
    </source>
</reference>
<keyword evidence="4 6" id="KW-0472">Membrane</keyword>
<sequence length="550" mass="60105">MEEEASKNRKPSLKDKESNASDSVTSKIRRIAVRYISILQWLPKYEKEDAICDIIAGITIGLTMLPQSIAYALLAGLSPQYGLYSSFMGPFIYVILGTVKEITVGPSSLMALLTFAFTQDLPIDFVVLLTFITGCIELLFGFLRLGMLVDFISGPIASAFTSASAIIIVEAQMKGLLGINYKAVGFMDNTWKLLSNIHHTKLGDATLGIASMIFLLAFRKLKDIPIGKQKKISVSSESNTLNDGQKEEDKEVNRRLKRALWYLSLGRNALIVLIAATLSYVFERNWGAAPYAISATGGQLLATQEMITLGLCNLAGSFMGSMPTSGAFTRSAVSTASGVRTPLAGLYTERDFVAALVTLVSCLVISIEVGLLLGVSINCLFLLHLWARPEIKVECKNVSSSHEYILVTPDVGLYFPSIDLLRAELRKIGTNEGAGEIPIVLNCSHLKGIDFSAAKGLIDTLQEFKNRQQQLVLLNLKKDTLMMLKDFAVNNFVYCSNEVDLITALFGDHTEGNGVARNATEITEEVTSPLLEKSIARNKDNKSDSIINEV</sequence>
<feature type="region of interest" description="Disordered" evidence="5">
    <location>
        <begin position="1"/>
        <end position="21"/>
    </location>
</feature>
<protein>
    <recommendedName>
        <fullName evidence="7">STAS domain-containing protein</fullName>
    </recommendedName>
</protein>
<name>A0A8K0K5D6_LADFU</name>
<feature type="compositionally biased region" description="Basic and acidic residues" evidence="5">
    <location>
        <begin position="1"/>
        <end position="19"/>
    </location>
</feature>
<gene>
    <name evidence="8" type="ORF">J437_LFUL009396</name>
</gene>
<evidence type="ECO:0000256" key="1">
    <source>
        <dbReference type="ARBA" id="ARBA00004141"/>
    </source>
</evidence>
<evidence type="ECO:0000259" key="7">
    <source>
        <dbReference type="PROSITE" id="PS50801"/>
    </source>
</evidence>
<dbReference type="SUPFAM" id="SSF52091">
    <property type="entry name" value="SpoIIaa-like"/>
    <property type="match status" value="1"/>
</dbReference>
<dbReference type="PROSITE" id="PS50801">
    <property type="entry name" value="STAS"/>
    <property type="match status" value="1"/>
</dbReference>
<dbReference type="GO" id="GO:0008271">
    <property type="term" value="F:secondary active sulfate transmembrane transporter activity"/>
    <property type="evidence" value="ECO:0007669"/>
    <property type="project" value="InterPro"/>
</dbReference>
<dbReference type="Proteomes" id="UP000792457">
    <property type="component" value="Unassembled WGS sequence"/>
</dbReference>
<reference evidence="8" key="1">
    <citation type="submission" date="2013-04" db="EMBL/GenBank/DDBJ databases">
        <authorList>
            <person name="Qu J."/>
            <person name="Murali S.C."/>
            <person name="Bandaranaike D."/>
            <person name="Bellair M."/>
            <person name="Blankenburg K."/>
            <person name="Chao H."/>
            <person name="Dinh H."/>
            <person name="Doddapaneni H."/>
            <person name="Downs B."/>
            <person name="Dugan-Rocha S."/>
            <person name="Elkadiri S."/>
            <person name="Gnanaolivu R.D."/>
            <person name="Hernandez B."/>
            <person name="Javaid M."/>
            <person name="Jayaseelan J.C."/>
            <person name="Lee S."/>
            <person name="Li M."/>
            <person name="Ming W."/>
            <person name="Munidasa M."/>
            <person name="Muniz J."/>
            <person name="Nguyen L."/>
            <person name="Ongeri F."/>
            <person name="Osuji N."/>
            <person name="Pu L.-L."/>
            <person name="Puazo M."/>
            <person name="Qu C."/>
            <person name="Quiroz J."/>
            <person name="Raj R."/>
            <person name="Weissenberger G."/>
            <person name="Xin Y."/>
            <person name="Zou X."/>
            <person name="Han Y."/>
            <person name="Richards S."/>
            <person name="Worley K."/>
            <person name="Muzny D."/>
            <person name="Gibbs R."/>
        </authorList>
    </citation>
    <scope>NUCLEOTIDE SEQUENCE</scope>
    <source>
        <strain evidence="8">Sampled in the wild</strain>
    </source>
</reference>
<keyword evidence="3 6" id="KW-1133">Transmembrane helix</keyword>
<feature type="transmembrane region" description="Helical" evidence="6">
    <location>
        <begin position="50"/>
        <end position="71"/>
    </location>
</feature>
<feature type="transmembrane region" description="Helical" evidence="6">
    <location>
        <begin position="352"/>
        <end position="383"/>
    </location>
</feature>
<organism evidence="8 9">
    <name type="scientific">Ladona fulva</name>
    <name type="common">Scarce chaser dragonfly</name>
    <name type="synonym">Libellula fulva</name>
    <dbReference type="NCBI Taxonomy" id="123851"/>
    <lineage>
        <taxon>Eukaryota</taxon>
        <taxon>Metazoa</taxon>
        <taxon>Ecdysozoa</taxon>
        <taxon>Arthropoda</taxon>
        <taxon>Hexapoda</taxon>
        <taxon>Insecta</taxon>
        <taxon>Pterygota</taxon>
        <taxon>Palaeoptera</taxon>
        <taxon>Odonata</taxon>
        <taxon>Epiprocta</taxon>
        <taxon>Anisoptera</taxon>
        <taxon>Libelluloidea</taxon>
        <taxon>Libellulidae</taxon>
        <taxon>Ladona</taxon>
    </lineage>
</organism>
<dbReference type="InterPro" id="IPR011547">
    <property type="entry name" value="SLC26A/SulP_dom"/>
</dbReference>
<keyword evidence="2 6" id="KW-0812">Transmembrane</keyword>
<comment type="caution">
    <text evidence="8">The sequence shown here is derived from an EMBL/GenBank/DDBJ whole genome shotgun (WGS) entry which is preliminary data.</text>
</comment>
<dbReference type="CDD" id="cd07042">
    <property type="entry name" value="STAS_SulP_like_sulfate_transporter"/>
    <property type="match status" value="1"/>
</dbReference>
<dbReference type="EMBL" id="KZ308382">
    <property type="protein sequence ID" value="KAG8228714.1"/>
    <property type="molecule type" value="Genomic_DNA"/>
</dbReference>
<evidence type="ECO:0000313" key="8">
    <source>
        <dbReference type="EMBL" id="KAG8228714.1"/>
    </source>
</evidence>
<dbReference type="Pfam" id="PF00916">
    <property type="entry name" value="Sulfate_transp"/>
    <property type="match status" value="2"/>
</dbReference>
<dbReference type="OrthoDB" id="288203at2759"/>
<evidence type="ECO:0000256" key="4">
    <source>
        <dbReference type="ARBA" id="ARBA00023136"/>
    </source>
</evidence>